<proteinExistence type="predicted"/>
<gene>
    <name evidence="1" type="ORF">AGRA3207_006093</name>
</gene>
<keyword evidence="2" id="KW-1185">Reference proteome</keyword>
<name>A0ABX8R6V5_9ACTN</name>
<dbReference type="EMBL" id="CP059572">
    <property type="protein sequence ID" value="QXJ24713.1"/>
    <property type="molecule type" value="Genomic_DNA"/>
</dbReference>
<organism evidence="1 2">
    <name type="scientific">Actinomadura graeca</name>
    <dbReference type="NCBI Taxonomy" id="2750812"/>
    <lineage>
        <taxon>Bacteria</taxon>
        <taxon>Bacillati</taxon>
        <taxon>Actinomycetota</taxon>
        <taxon>Actinomycetes</taxon>
        <taxon>Streptosporangiales</taxon>
        <taxon>Thermomonosporaceae</taxon>
        <taxon>Actinomadura</taxon>
    </lineage>
</organism>
<dbReference type="Proteomes" id="UP001049518">
    <property type="component" value="Chromosome"/>
</dbReference>
<evidence type="ECO:0000313" key="2">
    <source>
        <dbReference type="Proteomes" id="UP001049518"/>
    </source>
</evidence>
<reference evidence="1" key="1">
    <citation type="submission" date="2020-07" db="EMBL/GenBank/DDBJ databases">
        <authorList>
            <person name="Tarantini F.S."/>
            <person name="Hong K.W."/>
            <person name="Chan K.G."/>
        </authorList>
    </citation>
    <scope>NUCLEOTIDE SEQUENCE</scope>
    <source>
        <strain evidence="1">32-07</strain>
    </source>
</reference>
<evidence type="ECO:0000313" key="1">
    <source>
        <dbReference type="EMBL" id="QXJ24713.1"/>
    </source>
</evidence>
<accession>A0ABX8R6V5</accession>
<sequence length="128" mass="13945">MTSPYLDLLARVLATAGWSSRPRYEQDPARLHVYSPCLPSIGESVHVKPGVGGVPWFIASTGDPIAPCHDLEGAVAEIGRRLEPWVTFAAAYRAASRPDETRARRSLGRLLTAFGMWWRPDGSARTGG</sequence>
<dbReference type="RefSeq" id="WP_231330603.1">
    <property type="nucleotide sequence ID" value="NZ_CP059572.1"/>
</dbReference>
<protein>
    <submittedName>
        <fullName evidence="1">Uncharacterized protein</fullName>
    </submittedName>
</protein>